<organism evidence="1">
    <name type="scientific">uncultured Caudovirales phage</name>
    <dbReference type="NCBI Taxonomy" id="2100421"/>
    <lineage>
        <taxon>Viruses</taxon>
        <taxon>Duplodnaviria</taxon>
        <taxon>Heunggongvirae</taxon>
        <taxon>Uroviricota</taxon>
        <taxon>Caudoviricetes</taxon>
        <taxon>Peduoviridae</taxon>
        <taxon>Maltschvirus</taxon>
        <taxon>Maltschvirus maltsch</taxon>
    </lineage>
</organism>
<sequence>MLDAAQLFTKANEAAADAIRFARDPNGVLMAAMRRRDADTLRALARARLRT</sequence>
<reference evidence="1" key="1">
    <citation type="submission" date="2020-05" db="EMBL/GenBank/DDBJ databases">
        <authorList>
            <person name="Chiriac C."/>
            <person name="Salcher M."/>
            <person name="Ghai R."/>
            <person name="Kavagutti S V."/>
        </authorList>
    </citation>
    <scope>NUCLEOTIDE SEQUENCE</scope>
</reference>
<proteinExistence type="predicted"/>
<dbReference type="EMBL" id="LR797273">
    <property type="protein sequence ID" value="CAB4198821.1"/>
    <property type="molecule type" value="Genomic_DNA"/>
</dbReference>
<gene>
    <name evidence="1" type="ORF">UFOVP1324_48</name>
</gene>
<accession>A0A6J5RYE8</accession>
<protein>
    <submittedName>
        <fullName evidence="1">Uncharacterized protein</fullName>
    </submittedName>
</protein>
<name>A0A6J5RYE8_9CAUD</name>
<evidence type="ECO:0000313" key="1">
    <source>
        <dbReference type="EMBL" id="CAB4198821.1"/>
    </source>
</evidence>